<proteinExistence type="predicted"/>
<keyword evidence="3" id="KW-1185">Reference proteome</keyword>
<accession>A0AAV4CGJ6</accession>
<dbReference type="EMBL" id="BLXT01006498">
    <property type="protein sequence ID" value="GFO31941.1"/>
    <property type="molecule type" value="Genomic_DNA"/>
</dbReference>
<protein>
    <submittedName>
        <fullName evidence="2">Uncharacterized protein</fullName>
    </submittedName>
</protein>
<name>A0AAV4CGJ6_9GAST</name>
<feature type="compositionally biased region" description="Basic and acidic residues" evidence="1">
    <location>
        <begin position="81"/>
        <end position="93"/>
    </location>
</feature>
<dbReference type="AlphaFoldDB" id="A0AAV4CGJ6"/>
<reference evidence="2 3" key="1">
    <citation type="journal article" date="2021" name="Elife">
        <title>Chloroplast acquisition without the gene transfer in kleptoplastic sea slugs, Plakobranchus ocellatus.</title>
        <authorList>
            <person name="Maeda T."/>
            <person name="Takahashi S."/>
            <person name="Yoshida T."/>
            <person name="Shimamura S."/>
            <person name="Takaki Y."/>
            <person name="Nagai Y."/>
            <person name="Toyoda A."/>
            <person name="Suzuki Y."/>
            <person name="Arimoto A."/>
            <person name="Ishii H."/>
            <person name="Satoh N."/>
            <person name="Nishiyama T."/>
            <person name="Hasebe M."/>
            <person name="Maruyama T."/>
            <person name="Minagawa J."/>
            <person name="Obokata J."/>
            <person name="Shigenobu S."/>
        </authorList>
    </citation>
    <scope>NUCLEOTIDE SEQUENCE [LARGE SCALE GENOMIC DNA]</scope>
</reference>
<evidence type="ECO:0000313" key="2">
    <source>
        <dbReference type="EMBL" id="GFO31941.1"/>
    </source>
</evidence>
<organism evidence="2 3">
    <name type="scientific">Plakobranchus ocellatus</name>
    <dbReference type="NCBI Taxonomy" id="259542"/>
    <lineage>
        <taxon>Eukaryota</taxon>
        <taxon>Metazoa</taxon>
        <taxon>Spiralia</taxon>
        <taxon>Lophotrochozoa</taxon>
        <taxon>Mollusca</taxon>
        <taxon>Gastropoda</taxon>
        <taxon>Heterobranchia</taxon>
        <taxon>Euthyneura</taxon>
        <taxon>Panpulmonata</taxon>
        <taxon>Sacoglossa</taxon>
        <taxon>Placobranchoidea</taxon>
        <taxon>Plakobranchidae</taxon>
        <taxon>Plakobranchus</taxon>
    </lineage>
</organism>
<feature type="compositionally biased region" description="Polar residues" evidence="1">
    <location>
        <begin position="41"/>
        <end position="53"/>
    </location>
</feature>
<evidence type="ECO:0000313" key="3">
    <source>
        <dbReference type="Proteomes" id="UP000735302"/>
    </source>
</evidence>
<gene>
    <name evidence="2" type="ORF">PoB_005844600</name>
</gene>
<feature type="region of interest" description="Disordered" evidence="1">
    <location>
        <begin position="41"/>
        <end position="100"/>
    </location>
</feature>
<dbReference type="Proteomes" id="UP000735302">
    <property type="component" value="Unassembled WGS sequence"/>
</dbReference>
<comment type="caution">
    <text evidence="2">The sequence shown here is derived from an EMBL/GenBank/DDBJ whole genome shotgun (WGS) entry which is preliminary data.</text>
</comment>
<evidence type="ECO:0000256" key="1">
    <source>
        <dbReference type="SAM" id="MobiDB-lite"/>
    </source>
</evidence>
<sequence length="132" mass="14847">MGIPVGFCPTLTHSRHHQCPPNMNKQDWLDWFLYIASPQQSDLRLSGPTSGEGANSRARTRDRRVPEDLRVDMLATTPRMSVEDRKRKDDQNKSTKIPVSSPSVEVDCFLSFFFCCSPTLRVLGSSCIDCLG</sequence>